<keyword evidence="7 9" id="KW-0057">Aromatic amino acid biosynthesis</keyword>
<dbReference type="GO" id="GO:0004640">
    <property type="term" value="F:phosphoribosylanthranilate isomerase activity"/>
    <property type="evidence" value="ECO:0007669"/>
    <property type="project" value="UniProtKB-UniRule"/>
</dbReference>
<dbReference type="PANTHER" id="PTHR42894:SF1">
    <property type="entry name" value="N-(5'-PHOSPHORIBOSYL)ANTHRANILATE ISOMERASE"/>
    <property type="match status" value="1"/>
</dbReference>
<evidence type="ECO:0000256" key="2">
    <source>
        <dbReference type="ARBA" id="ARBA00004664"/>
    </source>
</evidence>
<sequence length="200" mass="21863">MSARIKICGLFRMEDIAYANEVKPDYVGFVFAKSRRQVNREMAAKMRKALAPGILAAGVFVDAPCEEIVECLEEGLIDLVQLHGKETEADIRYLRAVTGKPVIKAVRPACAKEVQAWLDSEADYLLFDSGAGSGTTFDWSLLEGVNREYFLAGGLHEGNLPGAIRNLAPFAVDLSSGVETNGVKDLEKMRTAVRLARAEI</sequence>
<evidence type="ECO:0000256" key="7">
    <source>
        <dbReference type="ARBA" id="ARBA00023141"/>
    </source>
</evidence>
<dbReference type="CDD" id="cd00405">
    <property type="entry name" value="PRAI"/>
    <property type="match status" value="1"/>
</dbReference>
<dbReference type="Gene3D" id="3.20.20.70">
    <property type="entry name" value="Aldolase class I"/>
    <property type="match status" value="1"/>
</dbReference>
<reference evidence="11" key="1">
    <citation type="journal article" date="2021" name="PeerJ">
        <title>Extensive microbial diversity within the chicken gut microbiome revealed by metagenomics and culture.</title>
        <authorList>
            <person name="Gilroy R."/>
            <person name="Ravi A."/>
            <person name="Getino M."/>
            <person name="Pursley I."/>
            <person name="Horton D.L."/>
            <person name="Alikhan N.F."/>
            <person name="Baker D."/>
            <person name="Gharbi K."/>
            <person name="Hall N."/>
            <person name="Watson M."/>
            <person name="Adriaenssens E.M."/>
            <person name="Foster-Nyarko E."/>
            <person name="Jarju S."/>
            <person name="Secka A."/>
            <person name="Antonio M."/>
            <person name="Oren A."/>
            <person name="Chaudhuri R.R."/>
            <person name="La Ragione R."/>
            <person name="Hildebrand F."/>
            <person name="Pallen M.J."/>
        </authorList>
    </citation>
    <scope>NUCLEOTIDE SEQUENCE</scope>
    <source>
        <strain evidence="11">CHK195-6426</strain>
    </source>
</reference>
<dbReference type="InterPro" id="IPR001240">
    <property type="entry name" value="PRAI_dom"/>
</dbReference>
<evidence type="ECO:0000259" key="10">
    <source>
        <dbReference type="Pfam" id="PF00697"/>
    </source>
</evidence>
<reference evidence="11" key="2">
    <citation type="submission" date="2021-04" db="EMBL/GenBank/DDBJ databases">
        <authorList>
            <person name="Gilroy R."/>
        </authorList>
    </citation>
    <scope>NUCLEOTIDE SEQUENCE</scope>
    <source>
        <strain evidence="11">CHK195-6426</strain>
    </source>
</reference>
<feature type="domain" description="N-(5'phosphoribosyl) anthranilate isomerase (PRAI)" evidence="10">
    <location>
        <begin position="5"/>
        <end position="193"/>
    </location>
</feature>
<evidence type="ECO:0000256" key="8">
    <source>
        <dbReference type="ARBA" id="ARBA00023235"/>
    </source>
</evidence>
<evidence type="ECO:0000313" key="11">
    <source>
        <dbReference type="EMBL" id="HIW80600.1"/>
    </source>
</evidence>
<dbReference type="InterPro" id="IPR011060">
    <property type="entry name" value="RibuloseP-bd_barrel"/>
</dbReference>
<proteinExistence type="inferred from homology"/>
<evidence type="ECO:0000256" key="4">
    <source>
        <dbReference type="ARBA" id="ARBA00022272"/>
    </source>
</evidence>
<dbReference type="SUPFAM" id="SSF51366">
    <property type="entry name" value="Ribulose-phoshate binding barrel"/>
    <property type="match status" value="1"/>
</dbReference>
<evidence type="ECO:0000256" key="3">
    <source>
        <dbReference type="ARBA" id="ARBA00012572"/>
    </source>
</evidence>
<dbReference type="GO" id="GO:0000162">
    <property type="term" value="P:L-tryptophan biosynthetic process"/>
    <property type="evidence" value="ECO:0007669"/>
    <property type="project" value="UniProtKB-UniRule"/>
</dbReference>
<comment type="pathway">
    <text evidence="2 9">Amino-acid biosynthesis; L-tryptophan biosynthesis; L-tryptophan from chorismate: step 3/5.</text>
</comment>
<comment type="similarity">
    <text evidence="9">Belongs to the TrpF family.</text>
</comment>
<keyword evidence="8 9" id="KW-0413">Isomerase</keyword>
<evidence type="ECO:0000256" key="5">
    <source>
        <dbReference type="ARBA" id="ARBA00022605"/>
    </source>
</evidence>
<name>A0A9D1R4A2_9FIRM</name>
<accession>A0A9D1R4A2</accession>
<protein>
    <recommendedName>
        <fullName evidence="4 9">N-(5'-phosphoribosyl)anthranilate isomerase</fullName>
        <shortName evidence="9">PRAI</shortName>
        <ecNumber evidence="3 9">5.3.1.24</ecNumber>
    </recommendedName>
</protein>
<keyword evidence="5 9" id="KW-0028">Amino-acid biosynthesis</keyword>
<evidence type="ECO:0000256" key="1">
    <source>
        <dbReference type="ARBA" id="ARBA00001164"/>
    </source>
</evidence>
<dbReference type="InterPro" id="IPR013785">
    <property type="entry name" value="Aldolase_TIM"/>
</dbReference>
<dbReference type="Pfam" id="PF00697">
    <property type="entry name" value="PRAI"/>
    <property type="match status" value="1"/>
</dbReference>
<dbReference type="AlphaFoldDB" id="A0A9D1R4A2"/>
<gene>
    <name evidence="9" type="primary">trpF</name>
    <name evidence="11" type="ORF">H9742_03575</name>
</gene>
<dbReference type="EMBL" id="DXGH01000019">
    <property type="protein sequence ID" value="HIW80600.1"/>
    <property type="molecule type" value="Genomic_DNA"/>
</dbReference>
<evidence type="ECO:0000313" key="12">
    <source>
        <dbReference type="Proteomes" id="UP000824265"/>
    </source>
</evidence>
<comment type="caution">
    <text evidence="11">The sequence shown here is derived from an EMBL/GenBank/DDBJ whole genome shotgun (WGS) entry which is preliminary data.</text>
</comment>
<dbReference type="PANTHER" id="PTHR42894">
    <property type="entry name" value="N-(5'-PHOSPHORIBOSYL)ANTHRANILATE ISOMERASE"/>
    <property type="match status" value="1"/>
</dbReference>
<keyword evidence="6 9" id="KW-0822">Tryptophan biosynthesis</keyword>
<dbReference type="Proteomes" id="UP000824265">
    <property type="component" value="Unassembled WGS sequence"/>
</dbReference>
<evidence type="ECO:0000256" key="6">
    <source>
        <dbReference type="ARBA" id="ARBA00022822"/>
    </source>
</evidence>
<dbReference type="EC" id="5.3.1.24" evidence="3 9"/>
<evidence type="ECO:0000256" key="9">
    <source>
        <dbReference type="HAMAP-Rule" id="MF_00135"/>
    </source>
</evidence>
<comment type="catalytic activity">
    <reaction evidence="1 9">
        <text>N-(5-phospho-beta-D-ribosyl)anthranilate = 1-(2-carboxyphenylamino)-1-deoxy-D-ribulose 5-phosphate</text>
        <dbReference type="Rhea" id="RHEA:21540"/>
        <dbReference type="ChEBI" id="CHEBI:18277"/>
        <dbReference type="ChEBI" id="CHEBI:58613"/>
        <dbReference type="EC" id="5.3.1.24"/>
    </reaction>
</comment>
<dbReference type="InterPro" id="IPR044643">
    <property type="entry name" value="TrpF_fam"/>
</dbReference>
<organism evidence="11 12">
    <name type="scientific">Candidatus Acetatifactor stercoripullorum</name>
    <dbReference type="NCBI Taxonomy" id="2838414"/>
    <lineage>
        <taxon>Bacteria</taxon>
        <taxon>Bacillati</taxon>
        <taxon>Bacillota</taxon>
        <taxon>Clostridia</taxon>
        <taxon>Lachnospirales</taxon>
        <taxon>Lachnospiraceae</taxon>
        <taxon>Acetatifactor</taxon>
    </lineage>
</organism>
<dbReference type="HAMAP" id="MF_00135">
    <property type="entry name" value="PRAI"/>
    <property type="match status" value="1"/>
</dbReference>